<sequence length="160" mass="17382">MLEVAPLDLNGLLREVLGLYESSSVHFDSRLGEGLPQVCGDATQLRQIIHNLLRNAEDALEGRADGRVEIVTEVAGRGVRLRITDNGPGFPVELLPRIFEPYVTTKARGTGLGLPIVRKIVDEHQGSIEISNAPAGGARIDIRLPLVRDKEAKHGNHSGR</sequence>
<evidence type="ECO:0000256" key="5">
    <source>
        <dbReference type="ARBA" id="ARBA00022840"/>
    </source>
</evidence>
<gene>
    <name evidence="8" type="primary">zraS_6</name>
    <name evidence="8" type="ORF">SDC9_166219</name>
</gene>
<dbReference type="SUPFAM" id="SSF55874">
    <property type="entry name" value="ATPase domain of HSP90 chaperone/DNA topoisomerase II/histidine kinase"/>
    <property type="match status" value="1"/>
</dbReference>
<accession>A0A645G3Z2</accession>
<dbReference type="Gene3D" id="3.30.565.10">
    <property type="entry name" value="Histidine kinase-like ATPase, C-terminal domain"/>
    <property type="match status" value="1"/>
</dbReference>
<dbReference type="InterPro" id="IPR005467">
    <property type="entry name" value="His_kinase_dom"/>
</dbReference>
<evidence type="ECO:0000256" key="1">
    <source>
        <dbReference type="ARBA" id="ARBA00022553"/>
    </source>
</evidence>
<organism evidence="8">
    <name type="scientific">bioreactor metagenome</name>
    <dbReference type="NCBI Taxonomy" id="1076179"/>
    <lineage>
        <taxon>unclassified sequences</taxon>
        <taxon>metagenomes</taxon>
        <taxon>ecological metagenomes</taxon>
    </lineage>
</organism>
<dbReference type="EMBL" id="VSSQ01066274">
    <property type="protein sequence ID" value="MPN18854.1"/>
    <property type="molecule type" value="Genomic_DNA"/>
</dbReference>
<keyword evidence="6" id="KW-0902">Two-component regulatory system</keyword>
<dbReference type="EC" id="2.7.13.3" evidence="8"/>
<evidence type="ECO:0000256" key="6">
    <source>
        <dbReference type="ARBA" id="ARBA00023012"/>
    </source>
</evidence>
<dbReference type="Pfam" id="PF02518">
    <property type="entry name" value="HATPase_c"/>
    <property type="match status" value="1"/>
</dbReference>
<protein>
    <submittedName>
        <fullName evidence="8">Sensor protein ZraS</fullName>
        <ecNumber evidence="8">2.7.13.3</ecNumber>
    </submittedName>
</protein>
<evidence type="ECO:0000313" key="8">
    <source>
        <dbReference type="EMBL" id="MPN18854.1"/>
    </source>
</evidence>
<dbReference type="PANTHER" id="PTHR43065:SF10">
    <property type="entry name" value="PEROXIDE STRESS-ACTIVATED HISTIDINE KINASE MAK3"/>
    <property type="match status" value="1"/>
</dbReference>
<evidence type="ECO:0000256" key="4">
    <source>
        <dbReference type="ARBA" id="ARBA00022777"/>
    </source>
</evidence>
<dbReference type="PROSITE" id="PS50109">
    <property type="entry name" value="HIS_KIN"/>
    <property type="match status" value="1"/>
</dbReference>
<dbReference type="GO" id="GO:0000160">
    <property type="term" value="P:phosphorelay signal transduction system"/>
    <property type="evidence" value="ECO:0007669"/>
    <property type="project" value="UniProtKB-KW"/>
</dbReference>
<keyword evidence="3" id="KW-0547">Nucleotide-binding</keyword>
<keyword evidence="4" id="KW-0418">Kinase</keyword>
<dbReference type="SMART" id="SM00387">
    <property type="entry name" value="HATPase_c"/>
    <property type="match status" value="1"/>
</dbReference>
<comment type="caution">
    <text evidence="8">The sequence shown here is derived from an EMBL/GenBank/DDBJ whole genome shotgun (WGS) entry which is preliminary data.</text>
</comment>
<name>A0A645G3Z2_9ZZZZ</name>
<dbReference type="PANTHER" id="PTHR43065">
    <property type="entry name" value="SENSOR HISTIDINE KINASE"/>
    <property type="match status" value="1"/>
</dbReference>
<dbReference type="GO" id="GO:0004673">
    <property type="term" value="F:protein histidine kinase activity"/>
    <property type="evidence" value="ECO:0007669"/>
    <property type="project" value="UniProtKB-EC"/>
</dbReference>
<reference evidence="8" key="1">
    <citation type="submission" date="2019-08" db="EMBL/GenBank/DDBJ databases">
        <authorList>
            <person name="Kucharzyk K."/>
            <person name="Murdoch R.W."/>
            <person name="Higgins S."/>
            <person name="Loffler F."/>
        </authorList>
    </citation>
    <scope>NUCLEOTIDE SEQUENCE</scope>
</reference>
<dbReference type="AlphaFoldDB" id="A0A645G3Z2"/>
<dbReference type="PRINTS" id="PR00344">
    <property type="entry name" value="BCTRLSENSOR"/>
</dbReference>
<keyword evidence="2 8" id="KW-0808">Transferase</keyword>
<dbReference type="InterPro" id="IPR036890">
    <property type="entry name" value="HATPase_C_sf"/>
</dbReference>
<dbReference type="InterPro" id="IPR003594">
    <property type="entry name" value="HATPase_dom"/>
</dbReference>
<proteinExistence type="predicted"/>
<dbReference type="GO" id="GO:0005524">
    <property type="term" value="F:ATP binding"/>
    <property type="evidence" value="ECO:0007669"/>
    <property type="project" value="UniProtKB-KW"/>
</dbReference>
<evidence type="ECO:0000259" key="7">
    <source>
        <dbReference type="PROSITE" id="PS50109"/>
    </source>
</evidence>
<feature type="domain" description="Histidine kinase" evidence="7">
    <location>
        <begin position="1"/>
        <end position="148"/>
    </location>
</feature>
<keyword evidence="5" id="KW-0067">ATP-binding</keyword>
<evidence type="ECO:0000256" key="2">
    <source>
        <dbReference type="ARBA" id="ARBA00022679"/>
    </source>
</evidence>
<evidence type="ECO:0000256" key="3">
    <source>
        <dbReference type="ARBA" id="ARBA00022741"/>
    </source>
</evidence>
<dbReference type="InterPro" id="IPR004358">
    <property type="entry name" value="Sig_transdc_His_kin-like_C"/>
</dbReference>
<keyword evidence="1" id="KW-0597">Phosphoprotein</keyword>